<keyword evidence="5 10" id="KW-0812">Transmembrane</keyword>
<evidence type="ECO:0000256" key="6">
    <source>
        <dbReference type="ARBA" id="ARBA00022989"/>
    </source>
</evidence>
<evidence type="ECO:0000256" key="8">
    <source>
        <dbReference type="ARBA" id="ARBA00023136"/>
    </source>
</evidence>
<keyword evidence="4 10" id="KW-1003">Cell membrane</keyword>
<dbReference type="InterPro" id="IPR037673">
    <property type="entry name" value="MSC/AndL"/>
</dbReference>
<dbReference type="STRING" id="573501.SAMN04487999_1562"/>
<name>A0A1M5XKI9_9FLAO</name>
<dbReference type="InterPro" id="IPR001185">
    <property type="entry name" value="MS_channel"/>
</dbReference>
<dbReference type="EMBL" id="QOVN01000002">
    <property type="protein sequence ID" value="RXG30107.1"/>
    <property type="molecule type" value="Genomic_DNA"/>
</dbReference>
<evidence type="ECO:0000256" key="7">
    <source>
        <dbReference type="ARBA" id="ARBA00023065"/>
    </source>
</evidence>
<dbReference type="GO" id="GO:0005886">
    <property type="term" value="C:plasma membrane"/>
    <property type="evidence" value="ECO:0007669"/>
    <property type="project" value="UniProtKB-SubCell"/>
</dbReference>
<feature type="transmembrane region" description="Helical" evidence="10">
    <location>
        <begin position="16"/>
        <end position="37"/>
    </location>
</feature>
<dbReference type="InterPro" id="IPR019823">
    <property type="entry name" value="Mechanosensitive_channel_CS"/>
</dbReference>
<reference evidence="11 14" key="3">
    <citation type="submission" date="2018-07" db="EMBL/GenBank/DDBJ databases">
        <title>Leeuwenhoekiella genomics.</title>
        <authorList>
            <person name="Tahon G."/>
            <person name="Willems A."/>
        </authorList>
    </citation>
    <scope>NUCLEOTIDE SEQUENCE [LARGE SCALE GENOMIC DNA]</scope>
    <source>
        <strain evidence="11 14">LMG 24856</strain>
    </source>
</reference>
<evidence type="ECO:0000313" key="13">
    <source>
        <dbReference type="Proteomes" id="UP000184240"/>
    </source>
</evidence>
<dbReference type="AlphaFoldDB" id="A0A1M5XKI9"/>
<dbReference type="EMBL" id="FQXT01000003">
    <property type="protein sequence ID" value="SHI00365.1"/>
    <property type="molecule type" value="Genomic_DNA"/>
</dbReference>
<dbReference type="PROSITE" id="PS01327">
    <property type="entry name" value="MSCL"/>
    <property type="match status" value="1"/>
</dbReference>
<keyword evidence="7 10" id="KW-0406">Ion transport</keyword>
<sequence length="150" mass="16670">MGLIQEFKNFAVKGNMVDIAIGVIIGAAFQSVVDVIVKKIMMPPLSLLTDGVRLANKKIVLKDAYIAVDGTAVEEIAIGYGELIEVLIDFFIIAIVVFIVVKLMNSLKRQSEDDQNPAVETPKNIQLLSRMETLLEEQNQLLRNQQKSKK</sequence>
<evidence type="ECO:0000256" key="4">
    <source>
        <dbReference type="ARBA" id="ARBA00022475"/>
    </source>
</evidence>
<feature type="transmembrane region" description="Helical" evidence="10">
    <location>
        <begin position="83"/>
        <end position="101"/>
    </location>
</feature>
<proteinExistence type="inferred from homology"/>
<comment type="subcellular location">
    <subcellularLocation>
        <location evidence="1 10">Cell membrane</location>
        <topology evidence="1 10">Multi-pass membrane protein</topology>
    </subcellularLocation>
</comment>
<dbReference type="Gene3D" id="1.10.1200.120">
    <property type="entry name" value="Large-conductance mechanosensitive channel, MscL, domain 1"/>
    <property type="match status" value="1"/>
</dbReference>
<evidence type="ECO:0000313" key="14">
    <source>
        <dbReference type="Proteomes" id="UP000290037"/>
    </source>
</evidence>
<reference evidence="13" key="2">
    <citation type="submission" date="2016-11" db="EMBL/GenBank/DDBJ databases">
        <authorList>
            <person name="Varghese N."/>
            <person name="Submissions S."/>
        </authorList>
    </citation>
    <scope>NUCLEOTIDE SEQUENCE [LARGE SCALE GENOMIC DNA]</scope>
    <source>
        <strain evidence="13">DSM 19859</strain>
    </source>
</reference>
<dbReference type="GO" id="GO:0008381">
    <property type="term" value="F:mechanosensitive monoatomic ion channel activity"/>
    <property type="evidence" value="ECO:0007669"/>
    <property type="project" value="UniProtKB-UniRule"/>
</dbReference>
<dbReference type="InterPro" id="IPR036019">
    <property type="entry name" value="MscL_channel"/>
</dbReference>
<dbReference type="PRINTS" id="PR01264">
    <property type="entry name" value="MECHCHANNEL"/>
</dbReference>
<evidence type="ECO:0000256" key="10">
    <source>
        <dbReference type="HAMAP-Rule" id="MF_00115"/>
    </source>
</evidence>
<evidence type="ECO:0000313" key="12">
    <source>
        <dbReference type="EMBL" id="SHI00365.1"/>
    </source>
</evidence>
<organism evidence="12 13">
    <name type="scientific">Leeuwenhoekiella palythoae</name>
    <dbReference type="NCBI Taxonomy" id="573501"/>
    <lineage>
        <taxon>Bacteria</taxon>
        <taxon>Pseudomonadati</taxon>
        <taxon>Bacteroidota</taxon>
        <taxon>Flavobacteriia</taxon>
        <taxon>Flavobacteriales</taxon>
        <taxon>Flavobacteriaceae</taxon>
        <taxon>Leeuwenhoekiella</taxon>
    </lineage>
</organism>
<dbReference type="HAMAP" id="MF_00115">
    <property type="entry name" value="MscL"/>
    <property type="match status" value="1"/>
</dbReference>
<accession>A0A1M5XKI9</accession>
<keyword evidence="8 10" id="KW-0472">Membrane</keyword>
<evidence type="ECO:0000256" key="1">
    <source>
        <dbReference type="ARBA" id="ARBA00004651"/>
    </source>
</evidence>
<evidence type="ECO:0000256" key="2">
    <source>
        <dbReference type="ARBA" id="ARBA00007254"/>
    </source>
</evidence>
<comment type="subunit">
    <text evidence="10">Homopentamer.</text>
</comment>
<evidence type="ECO:0000313" key="11">
    <source>
        <dbReference type="EMBL" id="RXG30107.1"/>
    </source>
</evidence>
<dbReference type="PANTHER" id="PTHR30266:SF2">
    <property type="entry name" value="LARGE-CONDUCTANCE MECHANOSENSITIVE CHANNEL"/>
    <property type="match status" value="1"/>
</dbReference>
<evidence type="ECO:0000256" key="9">
    <source>
        <dbReference type="ARBA" id="ARBA00023303"/>
    </source>
</evidence>
<dbReference type="OrthoDB" id="9810350at2"/>
<dbReference type="RefSeq" id="WP_072981998.1">
    <property type="nucleotide sequence ID" value="NZ_FQXT01000003.1"/>
</dbReference>
<dbReference type="Proteomes" id="UP000184240">
    <property type="component" value="Unassembled WGS sequence"/>
</dbReference>
<protein>
    <recommendedName>
        <fullName evidence="10">Large-conductance mechanosensitive channel</fullName>
    </recommendedName>
</protein>
<keyword evidence="6 10" id="KW-1133">Transmembrane helix</keyword>
<evidence type="ECO:0000256" key="3">
    <source>
        <dbReference type="ARBA" id="ARBA00022448"/>
    </source>
</evidence>
<reference evidence="12" key="1">
    <citation type="submission" date="2016-11" db="EMBL/GenBank/DDBJ databases">
        <authorList>
            <person name="Jaros S."/>
            <person name="Januszkiewicz K."/>
            <person name="Wedrychowicz H."/>
        </authorList>
    </citation>
    <scope>NUCLEOTIDE SEQUENCE [LARGE SCALE GENOMIC DNA]</scope>
    <source>
        <strain evidence="12">DSM 19859</strain>
    </source>
</reference>
<dbReference type="Pfam" id="PF01741">
    <property type="entry name" value="MscL"/>
    <property type="match status" value="1"/>
</dbReference>
<keyword evidence="14" id="KW-1185">Reference proteome</keyword>
<gene>
    <name evidence="10" type="primary">mscL</name>
    <name evidence="11" type="ORF">DSM01_856</name>
    <name evidence="12" type="ORF">SAMN04487999_1562</name>
</gene>
<dbReference type="SUPFAM" id="SSF81330">
    <property type="entry name" value="Gated mechanosensitive channel"/>
    <property type="match status" value="1"/>
</dbReference>
<evidence type="ECO:0000256" key="5">
    <source>
        <dbReference type="ARBA" id="ARBA00022692"/>
    </source>
</evidence>
<comment type="similarity">
    <text evidence="2 10">Belongs to the MscL family.</text>
</comment>
<comment type="function">
    <text evidence="10">Channel that opens in response to stretch forces in the membrane lipid bilayer. May participate in the regulation of osmotic pressure changes within the cell.</text>
</comment>
<dbReference type="PANTHER" id="PTHR30266">
    <property type="entry name" value="MECHANOSENSITIVE CHANNEL MSCL"/>
    <property type="match status" value="1"/>
</dbReference>
<keyword evidence="9 10" id="KW-0407">Ion channel</keyword>
<dbReference type="Proteomes" id="UP000290037">
    <property type="component" value="Unassembled WGS sequence"/>
</dbReference>
<dbReference type="NCBIfam" id="TIGR00220">
    <property type="entry name" value="mscL"/>
    <property type="match status" value="1"/>
</dbReference>
<keyword evidence="3 10" id="KW-0813">Transport</keyword>